<reference evidence="1 2" key="1">
    <citation type="submission" date="2013-11" db="EMBL/GenBank/DDBJ databases">
        <title>Metagenomic analysis of a methanogenic consortium involved in long chain n-alkane degradation.</title>
        <authorList>
            <person name="Davidova I.A."/>
            <person name="Callaghan A.V."/>
            <person name="Wawrik B."/>
            <person name="Pruitt S."/>
            <person name="Marks C."/>
            <person name="Duncan K.E."/>
            <person name="Suflita J.M."/>
        </authorList>
    </citation>
    <scope>NUCLEOTIDE SEQUENCE [LARGE SCALE GENOMIC DNA]</scope>
    <source>
        <strain evidence="1 2">SPR</strain>
    </source>
</reference>
<dbReference type="EMBL" id="AZAC01000020">
    <property type="protein sequence ID" value="KIX13005.1"/>
    <property type="molecule type" value="Genomic_DNA"/>
</dbReference>
<accession>A0A0D2JU78</accession>
<dbReference type="STRING" id="1429043.X474_16320"/>
<organism evidence="1 2">
    <name type="scientific">Dethiosulfatarculus sandiegensis</name>
    <dbReference type="NCBI Taxonomy" id="1429043"/>
    <lineage>
        <taxon>Bacteria</taxon>
        <taxon>Pseudomonadati</taxon>
        <taxon>Thermodesulfobacteriota</taxon>
        <taxon>Desulfarculia</taxon>
        <taxon>Desulfarculales</taxon>
        <taxon>Desulfarculaceae</taxon>
        <taxon>Dethiosulfatarculus</taxon>
    </lineage>
</organism>
<sequence length="30" mass="3275">MAYSGQPLFNFEALFIGTRLTAAKSKKAGR</sequence>
<protein>
    <submittedName>
        <fullName evidence="1">Uncharacterized protein</fullName>
    </submittedName>
</protein>
<gene>
    <name evidence="1" type="ORF">X474_16320</name>
</gene>
<comment type="caution">
    <text evidence="1">The sequence shown here is derived from an EMBL/GenBank/DDBJ whole genome shotgun (WGS) entry which is preliminary data.</text>
</comment>
<name>A0A0D2JU78_9BACT</name>
<proteinExistence type="predicted"/>
<dbReference type="AlphaFoldDB" id="A0A0D2JU78"/>
<evidence type="ECO:0000313" key="1">
    <source>
        <dbReference type="EMBL" id="KIX13005.1"/>
    </source>
</evidence>
<dbReference type="Proteomes" id="UP000032233">
    <property type="component" value="Unassembled WGS sequence"/>
</dbReference>
<keyword evidence="2" id="KW-1185">Reference proteome</keyword>
<evidence type="ECO:0000313" key="2">
    <source>
        <dbReference type="Proteomes" id="UP000032233"/>
    </source>
</evidence>
<dbReference type="InParanoid" id="A0A0D2JU78"/>